<dbReference type="OrthoDB" id="331765at2759"/>
<feature type="domain" description="Trichohyalin-plectin-homology" evidence="3">
    <location>
        <begin position="99"/>
        <end position="439"/>
    </location>
</feature>
<sequence length="464" mass="54930">MDMKGVTVLGQSDLFRMIETVKPRKATEEKREKLELKKKSEARAAKWPNTISAQRAKKEKLRRARLDVEEDERRKIDAIEAEIMAESRRLQIDRAKKKLYDNNDRVKALHSSLLLSEVLDERVSQIEYKKKIKELRKLEAIAFNVQQAKELEVKEEEEERAIYARRKAALEQKHEQLKQLEQVKAKIALEKKRDLEEGELLRREAEEEAIRQHEKELKVREVARKHTMETMKANDALQKYKLKELNREKAAEKAQEAYAAKKEAFQLERKRREVEKENGKQKARDRMIRLMEDQLEAARKKNERNYELQHQQAVAKEDGILAERAERRRKEKIAIDKSRKQQLAIRNAMKEQKNADDKAFLDAWKERTKELAEEDELETKMKFWENKQHQQFLKHQMDFKAKKKMQRKTKELEGAYVAALSIAEEEDTFKAYASVCIDEWNKRGKSLRPMQLLLNAKDALGSTK</sequence>
<dbReference type="InterPro" id="IPR039986">
    <property type="entry name" value="CFAP210"/>
</dbReference>
<feature type="coiled-coil region" evidence="2">
    <location>
        <begin position="153"/>
        <end position="223"/>
    </location>
</feature>
<feature type="coiled-coil region" evidence="2">
    <location>
        <begin position="257"/>
        <end position="284"/>
    </location>
</feature>
<dbReference type="EMBL" id="CP031034">
    <property type="protein sequence ID" value="QDZ17655.1"/>
    <property type="molecule type" value="Genomic_DNA"/>
</dbReference>
<evidence type="ECO:0000256" key="2">
    <source>
        <dbReference type="SAM" id="Coils"/>
    </source>
</evidence>
<proteinExistence type="predicted"/>
<name>A0A5B8MDF7_9CHLO</name>
<dbReference type="Pfam" id="PF13868">
    <property type="entry name" value="TPH"/>
    <property type="match status" value="1"/>
</dbReference>
<keyword evidence="1 2" id="KW-0175">Coiled coil</keyword>
<dbReference type="AlphaFoldDB" id="A0A5B8MDF7"/>
<dbReference type="InterPro" id="IPR043597">
    <property type="entry name" value="TPH_dom"/>
</dbReference>
<evidence type="ECO:0000256" key="1">
    <source>
        <dbReference type="ARBA" id="ARBA00023054"/>
    </source>
</evidence>
<keyword evidence="5" id="KW-1185">Reference proteome</keyword>
<evidence type="ECO:0000313" key="5">
    <source>
        <dbReference type="Proteomes" id="UP000316726"/>
    </source>
</evidence>
<accession>A0A5B8MDF7</accession>
<reference evidence="4 5" key="1">
    <citation type="submission" date="2018-07" db="EMBL/GenBank/DDBJ databases">
        <title>The complete nuclear genome of the prasinophyte Chloropicon primus (CCMP1205).</title>
        <authorList>
            <person name="Pombert J.-F."/>
            <person name="Otis C."/>
            <person name="Turmel M."/>
            <person name="Lemieux C."/>
        </authorList>
    </citation>
    <scope>NUCLEOTIDE SEQUENCE [LARGE SCALE GENOMIC DNA]</scope>
    <source>
        <strain evidence="4 5">CCMP1205</strain>
    </source>
</reference>
<organism evidence="4 5">
    <name type="scientific">Chloropicon primus</name>
    <dbReference type="NCBI Taxonomy" id="1764295"/>
    <lineage>
        <taxon>Eukaryota</taxon>
        <taxon>Viridiplantae</taxon>
        <taxon>Chlorophyta</taxon>
        <taxon>Chloropicophyceae</taxon>
        <taxon>Chloropicales</taxon>
        <taxon>Chloropicaceae</taxon>
        <taxon>Chloropicon</taxon>
    </lineage>
</organism>
<dbReference type="STRING" id="1764295.A0A5B8MDF7"/>
<evidence type="ECO:0000259" key="3">
    <source>
        <dbReference type="Pfam" id="PF13868"/>
    </source>
</evidence>
<dbReference type="PANTHER" id="PTHR28663:SF1">
    <property type="entry name" value="CILIA- AND FLAGELLA- ASSOCIATED PROTEIN 210"/>
    <property type="match status" value="1"/>
</dbReference>
<dbReference type="Proteomes" id="UP000316726">
    <property type="component" value="Chromosome 1"/>
</dbReference>
<dbReference type="PANTHER" id="PTHR28663">
    <property type="entry name" value="COILED-COIL DOMAIN-CONTAINING PROTEIN 173"/>
    <property type="match status" value="1"/>
</dbReference>
<protein>
    <recommendedName>
        <fullName evidence="3">Trichohyalin-plectin-homology domain-containing protein</fullName>
    </recommendedName>
</protein>
<feature type="coiled-coil region" evidence="2">
    <location>
        <begin position="24"/>
        <end position="89"/>
    </location>
</feature>
<gene>
    <name evidence="4" type="ORF">A3770_01p01730</name>
</gene>
<evidence type="ECO:0000313" key="4">
    <source>
        <dbReference type="EMBL" id="QDZ17655.1"/>
    </source>
</evidence>